<dbReference type="Proteomes" id="UP000267029">
    <property type="component" value="Unassembled WGS sequence"/>
</dbReference>
<feature type="domain" description="EF-hand" evidence="3">
    <location>
        <begin position="29"/>
        <end position="64"/>
    </location>
</feature>
<keyword evidence="1" id="KW-0106">Calcium</keyword>
<proteinExistence type="predicted"/>
<evidence type="ECO:0000256" key="1">
    <source>
        <dbReference type="ARBA" id="ARBA00022837"/>
    </source>
</evidence>
<dbReference type="PROSITE" id="PS50222">
    <property type="entry name" value="EF_HAND_2"/>
    <property type="match status" value="4"/>
</dbReference>
<evidence type="ECO:0000313" key="4">
    <source>
        <dbReference type="EMBL" id="VDD77070.1"/>
    </source>
</evidence>
<organism evidence="4 5">
    <name type="scientific">Mesocestoides corti</name>
    <name type="common">Flatworm</name>
    <dbReference type="NCBI Taxonomy" id="53468"/>
    <lineage>
        <taxon>Eukaryota</taxon>
        <taxon>Metazoa</taxon>
        <taxon>Spiralia</taxon>
        <taxon>Lophotrochozoa</taxon>
        <taxon>Platyhelminthes</taxon>
        <taxon>Cestoda</taxon>
        <taxon>Eucestoda</taxon>
        <taxon>Cyclophyllidea</taxon>
        <taxon>Mesocestoididae</taxon>
        <taxon>Mesocestoides</taxon>
    </lineage>
</organism>
<evidence type="ECO:0000313" key="5">
    <source>
        <dbReference type="Proteomes" id="UP000267029"/>
    </source>
</evidence>
<feature type="domain" description="EF-hand" evidence="3">
    <location>
        <begin position="118"/>
        <end position="153"/>
    </location>
</feature>
<dbReference type="EMBL" id="UXSR01000616">
    <property type="protein sequence ID" value="VDD77070.1"/>
    <property type="molecule type" value="Genomic_DNA"/>
</dbReference>
<dbReference type="OrthoDB" id="6223661at2759"/>
<keyword evidence="2" id="KW-0732">Signal</keyword>
<dbReference type="InterPro" id="IPR011992">
    <property type="entry name" value="EF-hand-dom_pair"/>
</dbReference>
<dbReference type="InterPro" id="IPR002048">
    <property type="entry name" value="EF_hand_dom"/>
</dbReference>
<reference evidence="4 5" key="1">
    <citation type="submission" date="2018-10" db="EMBL/GenBank/DDBJ databases">
        <authorList>
            <consortium name="Pathogen Informatics"/>
        </authorList>
    </citation>
    <scope>NUCLEOTIDE SEQUENCE [LARGE SCALE GENOMIC DNA]</scope>
</reference>
<keyword evidence="5" id="KW-1185">Reference proteome</keyword>
<feature type="domain" description="EF-hand" evidence="3">
    <location>
        <begin position="65"/>
        <end position="100"/>
    </location>
</feature>
<evidence type="ECO:0000256" key="2">
    <source>
        <dbReference type="SAM" id="SignalP"/>
    </source>
</evidence>
<dbReference type="STRING" id="53468.A0A0R3U883"/>
<dbReference type="GO" id="GO:0005509">
    <property type="term" value="F:calcium ion binding"/>
    <property type="evidence" value="ECO:0007669"/>
    <property type="project" value="InterPro"/>
</dbReference>
<accession>A0A0R3U883</accession>
<feature type="chain" id="PRO_5030017451" description="EF-hand domain-containing protein" evidence="2">
    <location>
        <begin position="17"/>
        <end position="286"/>
    </location>
</feature>
<evidence type="ECO:0000259" key="3">
    <source>
        <dbReference type="PROSITE" id="PS50222"/>
    </source>
</evidence>
<name>A0A0R3U883_MESCO</name>
<feature type="signal peptide" evidence="2">
    <location>
        <begin position="1"/>
        <end position="16"/>
    </location>
</feature>
<dbReference type="SMART" id="SM00054">
    <property type="entry name" value="EFh"/>
    <property type="match status" value="5"/>
</dbReference>
<dbReference type="Pfam" id="PF13202">
    <property type="entry name" value="EF-hand_5"/>
    <property type="match status" value="1"/>
</dbReference>
<dbReference type="PANTHER" id="PTHR10827:SF85">
    <property type="entry name" value="CALCIUM-BINDING PROTEIN"/>
    <property type="match status" value="1"/>
</dbReference>
<dbReference type="InterPro" id="IPR018247">
    <property type="entry name" value="EF_Hand_1_Ca_BS"/>
</dbReference>
<protein>
    <recommendedName>
        <fullName evidence="3">EF-hand domain-containing protein</fullName>
    </recommendedName>
</protein>
<sequence length="286" mass="32395">MIRVSLAFAVFLVVRAECFVEDLSGNPAEAKERLARLFDHIDTSQDGKLDENELMAWIDSAFVRADRKAAAEMLAQLDLNGDGFVSLEEYIGDTYGYSLKEIEGLRSDESTDAQQFLESVDEEKEKFSLADLNGDGVLNTDELAAFNAPYHYPHMVPFVVGEILRYQDQNGDKRLSWEEYIANNKDSDTLKFEETKFKSIDKNGDQVIDQDELKIHYKEESEKYARLEANHLLVESDLNADGKLTRGEVSEAFAVWLASPATDRGELLSDDNLAMPLPRHKLRDEL</sequence>
<gene>
    <name evidence="4" type="ORF">MCOS_LOCUS3073</name>
</gene>
<dbReference type="Pfam" id="PF13499">
    <property type="entry name" value="EF-hand_7"/>
    <property type="match status" value="2"/>
</dbReference>
<dbReference type="SUPFAM" id="SSF47473">
    <property type="entry name" value="EF-hand"/>
    <property type="match status" value="2"/>
</dbReference>
<dbReference type="PANTHER" id="PTHR10827">
    <property type="entry name" value="RETICULOCALBIN"/>
    <property type="match status" value="1"/>
</dbReference>
<feature type="domain" description="EF-hand" evidence="3">
    <location>
        <begin position="188"/>
        <end position="223"/>
    </location>
</feature>
<dbReference type="Gene3D" id="1.10.238.10">
    <property type="entry name" value="EF-hand"/>
    <property type="match status" value="3"/>
</dbReference>
<dbReference type="AlphaFoldDB" id="A0A0R3U883"/>
<dbReference type="PROSITE" id="PS00018">
    <property type="entry name" value="EF_HAND_1"/>
    <property type="match status" value="5"/>
</dbReference>